<keyword evidence="2" id="KW-0812">Transmembrane</keyword>
<keyword evidence="2" id="KW-0472">Membrane</keyword>
<accession>A0A512IXP9</accession>
<reference evidence="3 5" key="3">
    <citation type="submission" date="2019-07" db="EMBL/GenBank/DDBJ databases">
        <title>Whole genome shotgun sequence of Methylobacterium oxalidis NBRC 107715.</title>
        <authorList>
            <person name="Hosoyama A."/>
            <person name="Uohara A."/>
            <person name="Ohji S."/>
            <person name="Ichikawa N."/>
        </authorList>
    </citation>
    <scope>NUCLEOTIDE SEQUENCE [LARGE SCALE GENOMIC DNA]</scope>
    <source>
        <strain evidence="3 5">NBRC 107715</strain>
    </source>
</reference>
<name>A0A512IXP9_9HYPH</name>
<gene>
    <name evidence="4" type="ORF">GCM10007888_62720</name>
    <name evidence="3" type="ORF">MOX02_05460</name>
</gene>
<dbReference type="Proteomes" id="UP000321960">
    <property type="component" value="Unassembled WGS sequence"/>
</dbReference>
<protein>
    <submittedName>
        <fullName evidence="3">Uncharacterized protein</fullName>
    </submittedName>
</protein>
<keyword evidence="6" id="KW-1185">Reference proteome</keyword>
<dbReference type="EMBL" id="BJZU01000004">
    <property type="protein sequence ID" value="GEP02508.1"/>
    <property type="molecule type" value="Genomic_DNA"/>
</dbReference>
<reference evidence="6" key="2">
    <citation type="journal article" date="2019" name="Int. J. Syst. Evol. Microbiol.">
        <title>The Global Catalogue of Microorganisms (GCM) 10K type strain sequencing project: providing services to taxonomists for standard genome sequencing and annotation.</title>
        <authorList>
            <consortium name="The Broad Institute Genomics Platform"/>
            <consortium name="The Broad Institute Genome Sequencing Center for Infectious Disease"/>
            <person name="Wu L."/>
            <person name="Ma J."/>
        </authorList>
    </citation>
    <scope>NUCLEOTIDE SEQUENCE [LARGE SCALE GENOMIC DNA]</scope>
    <source>
        <strain evidence="6">NBRC 107715</strain>
    </source>
</reference>
<reference evidence="4" key="1">
    <citation type="journal article" date="2014" name="Int. J. Syst. Evol. Microbiol.">
        <title>Complete genome of a new Firmicutes species belonging to the dominant human colonic microbiota ('Ruminococcus bicirculans') reveals two chromosomes and a selective capacity to utilize plant glucans.</title>
        <authorList>
            <consortium name="NISC Comparative Sequencing Program"/>
            <person name="Wegmann U."/>
            <person name="Louis P."/>
            <person name="Goesmann A."/>
            <person name="Henrissat B."/>
            <person name="Duncan S.H."/>
            <person name="Flint H.J."/>
        </authorList>
    </citation>
    <scope>NUCLEOTIDE SEQUENCE</scope>
    <source>
        <strain evidence="4">NBRC 107715</strain>
    </source>
</reference>
<keyword evidence="2" id="KW-1133">Transmembrane helix</keyword>
<dbReference type="EMBL" id="BSPK01000117">
    <property type="protein sequence ID" value="GLS67887.1"/>
    <property type="molecule type" value="Genomic_DNA"/>
</dbReference>
<dbReference type="AlphaFoldDB" id="A0A512IXP9"/>
<feature type="transmembrane region" description="Helical" evidence="2">
    <location>
        <begin position="38"/>
        <end position="61"/>
    </location>
</feature>
<organism evidence="3 5">
    <name type="scientific">Methylobacterium oxalidis</name>
    <dbReference type="NCBI Taxonomy" id="944322"/>
    <lineage>
        <taxon>Bacteria</taxon>
        <taxon>Pseudomonadati</taxon>
        <taxon>Pseudomonadota</taxon>
        <taxon>Alphaproteobacteria</taxon>
        <taxon>Hyphomicrobiales</taxon>
        <taxon>Methylobacteriaceae</taxon>
        <taxon>Methylobacterium</taxon>
    </lineage>
</organism>
<evidence type="ECO:0000313" key="6">
    <source>
        <dbReference type="Proteomes" id="UP001156856"/>
    </source>
</evidence>
<evidence type="ECO:0000313" key="4">
    <source>
        <dbReference type="EMBL" id="GLS67887.1"/>
    </source>
</evidence>
<dbReference type="Proteomes" id="UP001156856">
    <property type="component" value="Unassembled WGS sequence"/>
</dbReference>
<sequence>MHFWHATIAKGSLVPGQRRGHMQCSSPLTGAAPVTSLLLYYAFCAGVAAAIYYGFSAAVALKFGPAVRLADALRPIPAAAPVRSSSAGNENIVRTARHAA</sequence>
<evidence type="ECO:0000256" key="1">
    <source>
        <dbReference type="SAM" id="MobiDB-lite"/>
    </source>
</evidence>
<evidence type="ECO:0000313" key="5">
    <source>
        <dbReference type="Proteomes" id="UP000321960"/>
    </source>
</evidence>
<feature type="region of interest" description="Disordered" evidence="1">
    <location>
        <begin position="80"/>
        <end position="100"/>
    </location>
</feature>
<evidence type="ECO:0000313" key="3">
    <source>
        <dbReference type="EMBL" id="GEP02508.1"/>
    </source>
</evidence>
<comment type="caution">
    <text evidence="3">The sequence shown here is derived from an EMBL/GenBank/DDBJ whole genome shotgun (WGS) entry which is preliminary data.</text>
</comment>
<evidence type="ECO:0000256" key="2">
    <source>
        <dbReference type="SAM" id="Phobius"/>
    </source>
</evidence>
<reference evidence="4" key="4">
    <citation type="submission" date="2023-01" db="EMBL/GenBank/DDBJ databases">
        <title>Draft genome sequence of Methylobacterium oxalidis strain NBRC 107715.</title>
        <authorList>
            <person name="Sun Q."/>
            <person name="Mori K."/>
        </authorList>
    </citation>
    <scope>NUCLEOTIDE SEQUENCE</scope>
    <source>
        <strain evidence="4">NBRC 107715</strain>
    </source>
</reference>
<proteinExistence type="predicted"/>